<evidence type="ECO:0000313" key="2">
    <source>
        <dbReference type="Proteomes" id="UP000032142"/>
    </source>
</evidence>
<reference evidence="2" key="1">
    <citation type="submission" date="2014-09" db="EMBL/GenBank/DDBJ databases">
        <authorList>
            <person name="Mudge J."/>
            <person name="Ramaraj T."/>
            <person name="Lindquist I.E."/>
            <person name="Bharti A.K."/>
            <person name="Sundararajan A."/>
            <person name="Cameron C.T."/>
            <person name="Woodward J.E."/>
            <person name="May G.D."/>
            <person name="Brubaker C."/>
            <person name="Broadhvest J."/>
            <person name="Wilkins T.A."/>
        </authorList>
    </citation>
    <scope>NUCLEOTIDE SEQUENCE</scope>
    <source>
        <strain evidence="2">cv. AKA8401</strain>
    </source>
</reference>
<evidence type="ECO:0000313" key="1">
    <source>
        <dbReference type="EMBL" id="KHF98185.1"/>
    </source>
</evidence>
<accession>A0A0B0MH07</accession>
<gene>
    <name evidence="1" type="ORF">F383_37384</name>
</gene>
<sequence length="41" mass="5104">MCFQVRPRLERWHRYVIMCKTMSRTLASYLIHVRPCLGQWH</sequence>
<dbReference type="Proteomes" id="UP000032142">
    <property type="component" value="Unassembled WGS sequence"/>
</dbReference>
<protein>
    <submittedName>
        <fullName evidence="1">Uncharacterized protein</fullName>
    </submittedName>
</protein>
<organism evidence="1 2">
    <name type="scientific">Gossypium arboreum</name>
    <name type="common">Tree cotton</name>
    <name type="synonym">Gossypium nanking</name>
    <dbReference type="NCBI Taxonomy" id="29729"/>
    <lineage>
        <taxon>Eukaryota</taxon>
        <taxon>Viridiplantae</taxon>
        <taxon>Streptophyta</taxon>
        <taxon>Embryophyta</taxon>
        <taxon>Tracheophyta</taxon>
        <taxon>Spermatophyta</taxon>
        <taxon>Magnoliopsida</taxon>
        <taxon>eudicotyledons</taxon>
        <taxon>Gunneridae</taxon>
        <taxon>Pentapetalae</taxon>
        <taxon>rosids</taxon>
        <taxon>malvids</taxon>
        <taxon>Malvales</taxon>
        <taxon>Malvaceae</taxon>
        <taxon>Malvoideae</taxon>
        <taxon>Gossypium</taxon>
    </lineage>
</organism>
<keyword evidence="2" id="KW-1185">Reference proteome</keyword>
<dbReference type="AlphaFoldDB" id="A0A0B0MH07"/>
<dbReference type="EMBL" id="JRRC01031199">
    <property type="protein sequence ID" value="KHF98185.1"/>
    <property type="molecule type" value="Genomic_DNA"/>
</dbReference>
<comment type="caution">
    <text evidence="1">The sequence shown here is derived from an EMBL/GenBank/DDBJ whole genome shotgun (WGS) entry which is preliminary data.</text>
</comment>
<name>A0A0B0MH07_GOSAR</name>
<proteinExistence type="predicted"/>